<dbReference type="PANTHER" id="PTHR10887">
    <property type="entry name" value="DNA2/NAM7 HELICASE FAMILY"/>
    <property type="match status" value="1"/>
</dbReference>
<dbReference type="InterPro" id="IPR027417">
    <property type="entry name" value="P-loop_NTPase"/>
</dbReference>
<dbReference type="GO" id="GO:0005737">
    <property type="term" value="C:cytoplasm"/>
    <property type="evidence" value="ECO:0007669"/>
    <property type="project" value="UniProtKB-SubCell"/>
</dbReference>
<dbReference type="PROSITE" id="PS51981">
    <property type="entry name" value="ZF_RZ"/>
    <property type="match status" value="1"/>
</dbReference>
<comment type="caution">
    <text evidence="11">The sequence shown here is derived from an EMBL/GenBank/DDBJ whole genome shotgun (WGS) entry which is preliminary data.</text>
</comment>
<gene>
    <name evidence="11" type="ORF">B0H15DRAFT_891589</name>
</gene>
<dbReference type="InterPro" id="IPR041677">
    <property type="entry name" value="DNA2/NAM7_AAA_11"/>
</dbReference>
<dbReference type="CDD" id="cd18808">
    <property type="entry name" value="SF1_C_Upf1"/>
    <property type="match status" value="1"/>
</dbReference>
<dbReference type="GO" id="GO:0002376">
    <property type="term" value="P:immune system process"/>
    <property type="evidence" value="ECO:0007669"/>
    <property type="project" value="UniProtKB-KW"/>
</dbReference>
<keyword evidence="4 7" id="KW-0863">Zinc-finger</keyword>
<keyword evidence="2" id="KW-0963">Cytoplasm</keyword>
<proteinExistence type="predicted"/>
<dbReference type="GO" id="GO:0004386">
    <property type="term" value="F:helicase activity"/>
    <property type="evidence" value="ECO:0007669"/>
    <property type="project" value="InterPro"/>
</dbReference>
<evidence type="ECO:0000256" key="6">
    <source>
        <dbReference type="ARBA" id="ARBA00022859"/>
    </source>
</evidence>
<evidence type="ECO:0000256" key="1">
    <source>
        <dbReference type="ARBA" id="ARBA00004496"/>
    </source>
</evidence>
<name>A0AAD6TUW5_9AGAR</name>
<organism evidence="11 12">
    <name type="scientific">Mycena belliarum</name>
    <dbReference type="NCBI Taxonomy" id="1033014"/>
    <lineage>
        <taxon>Eukaryota</taxon>
        <taxon>Fungi</taxon>
        <taxon>Dikarya</taxon>
        <taxon>Basidiomycota</taxon>
        <taxon>Agaricomycotina</taxon>
        <taxon>Agaricomycetes</taxon>
        <taxon>Agaricomycetidae</taxon>
        <taxon>Agaricales</taxon>
        <taxon>Marasmiineae</taxon>
        <taxon>Mycenaceae</taxon>
        <taxon>Mycena</taxon>
    </lineage>
</organism>
<feature type="region of interest" description="Disordered" evidence="8">
    <location>
        <begin position="930"/>
        <end position="982"/>
    </location>
</feature>
<evidence type="ECO:0000259" key="9">
    <source>
        <dbReference type="PROSITE" id="PS50103"/>
    </source>
</evidence>
<dbReference type="Pfam" id="PF20173">
    <property type="entry name" value="ZnF_RZ-type"/>
    <property type="match status" value="1"/>
</dbReference>
<dbReference type="InterPro" id="IPR041679">
    <property type="entry name" value="DNA2/NAM7-like_C"/>
</dbReference>
<dbReference type="SUPFAM" id="SSF90229">
    <property type="entry name" value="CCCH zinc finger"/>
    <property type="match status" value="1"/>
</dbReference>
<dbReference type="GO" id="GO:0008270">
    <property type="term" value="F:zinc ion binding"/>
    <property type="evidence" value="ECO:0007669"/>
    <property type="project" value="UniProtKB-KW"/>
</dbReference>
<keyword evidence="6" id="KW-0391">Immunity</keyword>
<protein>
    <recommendedName>
        <fullName evidence="13">P-loop containing nucleoside triphosphate hydrolase protein</fullName>
    </recommendedName>
</protein>
<dbReference type="InterPro" id="IPR046439">
    <property type="entry name" value="ZF_RZ_dom"/>
</dbReference>
<evidence type="ECO:0000256" key="3">
    <source>
        <dbReference type="ARBA" id="ARBA00022723"/>
    </source>
</evidence>
<accession>A0AAD6TUW5</accession>
<dbReference type="Pfam" id="PF13086">
    <property type="entry name" value="AAA_11"/>
    <property type="match status" value="2"/>
</dbReference>
<dbReference type="InterPro" id="IPR000571">
    <property type="entry name" value="Znf_CCCH"/>
</dbReference>
<dbReference type="SMART" id="SM00356">
    <property type="entry name" value="ZnF_C3H1"/>
    <property type="match status" value="2"/>
</dbReference>
<evidence type="ECO:0000256" key="5">
    <source>
        <dbReference type="ARBA" id="ARBA00022833"/>
    </source>
</evidence>
<feature type="zinc finger region" description="C3H1-type" evidence="7">
    <location>
        <begin position="1"/>
        <end position="26"/>
    </location>
</feature>
<feature type="domain" description="C3H1-type" evidence="9">
    <location>
        <begin position="41"/>
        <end position="69"/>
    </location>
</feature>
<feature type="domain" description="RZ-type" evidence="10">
    <location>
        <begin position="2223"/>
        <end position="2296"/>
    </location>
</feature>
<dbReference type="Pfam" id="PF13087">
    <property type="entry name" value="AAA_12"/>
    <property type="match status" value="1"/>
</dbReference>
<feature type="region of interest" description="Disordered" evidence="8">
    <location>
        <begin position="18"/>
        <end position="42"/>
    </location>
</feature>
<dbReference type="InterPro" id="IPR047187">
    <property type="entry name" value="SF1_C_Upf1"/>
</dbReference>
<dbReference type="InterPro" id="IPR036855">
    <property type="entry name" value="Znf_CCCH_sf"/>
</dbReference>
<dbReference type="GO" id="GO:0031380">
    <property type="term" value="C:nuclear RNA-directed RNA polymerase complex"/>
    <property type="evidence" value="ECO:0007669"/>
    <property type="project" value="TreeGrafter"/>
</dbReference>
<dbReference type="CDD" id="cd06008">
    <property type="entry name" value="NF-X1-zinc-finger"/>
    <property type="match status" value="1"/>
</dbReference>
<keyword evidence="12" id="KW-1185">Reference proteome</keyword>
<dbReference type="Proteomes" id="UP001222325">
    <property type="component" value="Unassembled WGS sequence"/>
</dbReference>
<keyword evidence="5 7" id="KW-0862">Zinc</keyword>
<dbReference type="EMBL" id="JARJCN010000062">
    <property type="protein sequence ID" value="KAJ7079094.1"/>
    <property type="molecule type" value="Genomic_DNA"/>
</dbReference>
<dbReference type="PROSITE" id="PS50103">
    <property type="entry name" value="ZF_C3H1"/>
    <property type="match status" value="2"/>
</dbReference>
<evidence type="ECO:0000313" key="12">
    <source>
        <dbReference type="Proteomes" id="UP001222325"/>
    </source>
</evidence>
<keyword evidence="3 7" id="KW-0479">Metal-binding</keyword>
<evidence type="ECO:0000259" key="10">
    <source>
        <dbReference type="PROSITE" id="PS51981"/>
    </source>
</evidence>
<evidence type="ECO:0000313" key="11">
    <source>
        <dbReference type="EMBL" id="KAJ7079094.1"/>
    </source>
</evidence>
<evidence type="ECO:0008006" key="13">
    <source>
        <dbReference type="Google" id="ProtNLM"/>
    </source>
</evidence>
<reference evidence="11" key="1">
    <citation type="submission" date="2023-03" db="EMBL/GenBank/DDBJ databases">
        <title>Massive genome expansion in bonnet fungi (Mycena s.s.) driven by repeated elements and novel gene families across ecological guilds.</title>
        <authorList>
            <consortium name="Lawrence Berkeley National Laboratory"/>
            <person name="Harder C.B."/>
            <person name="Miyauchi S."/>
            <person name="Viragh M."/>
            <person name="Kuo A."/>
            <person name="Thoen E."/>
            <person name="Andreopoulos B."/>
            <person name="Lu D."/>
            <person name="Skrede I."/>
            <person name="Drula E."/>
            <person name="Henrissat B."/>
            <person name="Morin E."/>
            <person name="Kohler A."/>
            <person name="Barry K."/>
            <person name="LaButti K."/>
            <person name="Morin E."/>
            <person name="Salamov A."/>
            <person name="Lipzen A."/>
            <person name="Mereny Z."/>
            <person name="Hegedus B."/>
            <person name="Baldrian P."/>
            <person name="Stursova M."/>
            <person name="Weitz H."/>
            <person name="Taylor A."/>
            <person name="Grigoriev I.V."/>
            <person name="Nagy L.G."/>
            <person name="Martin F."/>
            <person name="Kauserud H."/>
        </authorList>
    </citation>
    <scope>NUCLEOTIDE SEQUENCE</scope>
    <source>
        <strain evidence="11">CBHHK173m</strain>
    </source>
</reference>
<feature type="compositionally biased region" description="Basic and acidic residues" evidence="8">
    <location>
        <begin position="930"/>
        <end position="941"/>
    </location>
</feature>
<sequence length="2308" mass="259135">MPPCRFHNTPGGCRRGDNCSFSHDGPSSQRAQPNRQGPPSKAPRGVCNFYWSNGNCRHEFNCRFEHTRDPSLPTSTTPQPSVALTTPDSLAPFLTPAGLARLTAPGTDVFFSAPRKMLSPNEIHNHVKRYLRDDFRFRTTFEIYGFLVLLGSLNTSGPQWAPEDGPLLLTSLATGNGLLRMGDIFNWSSVSSRAGSSKSQLSFQRGYLPLLKFYSSEFVVKSTLSHLINALYMRVLDHFDTFSENLDKCMEECMDAGSFNDSTPSKEPVGSQFISSLAVVFFEILTRFKNATTTYPNLVNSVRNLQTWTLKWIEGTCLSTPTFDDPFREVNSTTRDQILTHLRTKVYRLVAIIDREQDKIDRVNQRQNSPYFGLSENTHEDLNIIYEGPGALRPLGPRHDNDFSEIQDIRIAPTHDELISRLPPFLPGNFHAAPHHLPAEGVARLLDIQFRLLREELTAPLRTSVQLVCDDLGNTSTKTVLSQLIKSRGGKYRGHTEGQDQVMFNVYTNVTFSPLVPDWRGLAVGITIDVPPGRARQSQSRARAAFWEGMSGKRLIQGGLVALVWQTGQMVDVHLGILASSLKDLTDSARKENGDTRVSVRVVFFDPTVEVRILNALKNRDLAQTGNKVLVEAPVMFEAIRPFLEALRLEPESLPFADYLVHRNREFLTSKTISPPRYALVPGFTFQLASLFPSTAGISDLQLDVSDPISVAFVRNQLKTSRLDESQCEAVVDTLTRELAMIQGPPGTGKSFTGVEILRVLLANDVRPILLIAFTNHALDHMLTSVLDAGITNKVVRLGSRSADEKISQYSMEAIETVAGKSRLDRSFHKHYRDLKSVQEEIKVLMRTFVEATVTSAQFESYLEIQYPEHFEHLRYCPPQWVKILRTVFRDDEDSTWMRAGKHGKTEADDNSMYAYWRRGSDLDFLDTSARKAEQEHKSENQNRFSALDGGEEPKESLDLDVTPEDIGDESSEDEEILEESWQREWTVSVPDKVEARPRPAERGSIAFVLHRQTPPPSESDSEPVPPVQIADLEDPTAFFGGPTPVVPDLNRPLETLLADGTMWSFSRRERERLDAYWSAEIRQRLHDDQLDDFKSLRSKHEDVLKKHQESKDEIRRQLLSDIHIVGCTTTGAAKLTSLLKSLSPRVMLVEEAGQVLEAHVLGSLVPSVEHLILIGDPLQLRPTLNNYSLSMDNKRGKQIFKFDMSLMERLATNGLAMSQINVQRRMRPTISNLIRKPLYPALQDHELVHSYPNVRGLSKNVFFFSHAHRENDGGDESSSKYNTFEVKMIKDLVLYLLRQVETWAHQNLCLRASSQGCYSDDGDIVVLCAYLGQLARVRDELGTEVAVIIDGRDKENLAEQEEEELEENDVPQVSRVQVTKRVRLRTVDNYQGEEAKIIILSTVRNAGSKNDDLDVTPAYGRPTIGFLASENRTNVALSRAKEGLFILGNAAQLASRSRMWRSVVEQLEEIHSVGNAFPVSCQRHPATIKLVSQPGTLPLFAPDGGCLEPCNYRLKCGHVCHFKCHPDDPKHVTVSCPQPCRRLCARNHPCHKECSNDCGKCMFPVADVELPCGHRVASLECYRLNSLDEVPCSVLVRKDFPACEHSAQMRCFQDPSTASCTSACGGVMECCGRTCNSRCHECQGVNHPAEGKINRAKHNEHYCEKLLFCAHRCSRPCSQDHQCATACQQECRQECSHSRCQRYCSTPCEPCLKDCTWVCPHEKCPLPCGAVCARLPCDKACKRILGCGHRCPSVCGEDCEIQICPTCAPNNLQQNVVDLVLYRTLEDVDPSVDGAGLDDLLITLPKCGHVFTVETLDGHCGMNDFYTRESIDGRWLGLRSPDASAGETRAPPVCPTCRVAITSPRYGRVFKSADLDILERNIMSSMTQSLNKLQQFMSGIVKSDVVNALKRESERLKVPSNGTSTKKQRQARAKARAKVLISPQEPPMPAPLETLLPSSSTFHAVSPAIAEAWQRATRLLTTIYGNAMKIAKTRSAHLKAWQAAFSCLYEQEMNVAVANPAHAPRRPTEHALRMARMKVGQPQPRADKRFLVEAFWATLKLRFIIGDLARSWMEELLRKGTEFSEEDRIKWGTFGLFVLDTCLHDAELAFSIAQDSESRKQMTTSTLLIMRARFERFRFNLDMVRASGKFQAERPKLLVAIASQTEDAEGMIDSTMRDHIVALPNDGQTWLPENFSTTGRLIVDEWKKLDRNVRADVFYEPLSLDERMAVVRALNFSHTGHFYRCPQGHTYVITECGGAMERSSCPECGAPIGGDAHTLDRTNRRAEEWENMGREVGQQPSPWAWGR</sequence>
<dbReference type="SUPFAM" id="SSF52540">
    <property type="entry name" value="P-loop containing nucleoside triphosphate hydrolases"/>
    <property type="match status" value="1"/>
</dbReference>
<feature type="compositionally biased region" description="Acidic residues" evidence="8">
    <location>
        <begin position="962"/>
        <end position="979"/>
    </location>
</feature>
<feature type="domain" description="C3H1-type" evidence="9">
    <location>
        <begin position="1"/>
        <end position="26"/>
    </location>
</feature>
<feature type="zinc finger region" description="C3H1-type" evidence="7">
    <location>
        <begin position="41"/>
        <end position="69"/>
    </location>
</feature>
<dbReference type="InterPro" id="IPR045055">
    <property type="entry name" value="DNA2/NAM7-like"/>
</dbReference>
<comment type="subcellular location">
    <subcellularLocation>
        <location evidence="1">Cytoplasm</location>
    </subcellularLocation>
</comment>
<evidence type="ECO:0000256" key="2">
    <source>
        <dbReference type="ARBA" id="ARBA00022490"/>
    </source>
</evidence>
<dbReference type="GO" id="GO:0031048">
    <property type="term" value="P:regulatory ncRNA-mediated heterochromatin formation"/>
    <property type="evidence" value="ECO:0007669"/>
    <property type="project" value="TreeGrafter"/>
</dbReference>
<dbReference type="Gene3D" id="3.40.50.300">
    <property type="entry name" value="P-loop containing nucleotide triphosphate hydrolases"/>
    <property type="match status" value="3"/>
</dbReference>
<evidence type="ECO:0000256" key="4">
    <source>
        <dbReference type="ARBA" id="ARBA00022771"/>
    </source>
</evidence>
<dbReference type="PANTHER" id="PTHR10887:SF445">
    <property type="entry name" value="NFX1-TYPE ZINC FINGER-CONTAINING PROTEIN 1"/>
    <property type="match status" value="1"/>
</dbReference>
<evidence type="ECO:0000256" key="8">
    <source>
        <dbReference type="SAM" id="MobiDB-lite"/>
    </source>
</evidence>
<evidence type="ECO:0000256" key="7">
    <source>
        <dbReference type="PROSITE-ProRule" id="PRU00723"/>
    </source>
</evidence>
<feature type="compositionally biased region" description="Polar residues" evidence="8">
    <location>
        <begin position="19"/>
        <end position="37"/>
    </location>
</feature>